<keyword evidence="2" id="KW-1185">Reference proteome</keyword>
<comment type="caution">
    <text evidence="1">The sequence shown here is derived from an EMBL/GenBank/DDBJ whole genome shotgun (WGS) entry which is preliminary data.</text>
</comment>
<dbReference type="EMBL" id="JAENHN010000006">
    <property type="protein sequence ID" value="MBK1809429.1"/>
    <property type="molecule type" value="Genomic_DNA"/>
</dbReference>
<proteinExistence type="predicted"/>
<protein>
    <submittedName>
        <fullName evidence="1">Uncharacterized protein</fullName>
    </submittedName>
</protein>
<dbReference type="Gene3D" id="1.20.120.20">
    <property type="entry name" value="Apolipoprotein"/>
    <property type="match status" value="1"/>
</dbReference>
<dbReference type="Proteomes" id="UP000596739">
    <property type="component" value="Unassembled WGS sequence"/>
</dbReference>
<name>A0ABS1EJ88_9CLOT</name>
<dbReference type="RefSeq" id="WP_200265966.1">
    <property type="nucleotide sequence ID" value="NZ_JAENHN010000006.1"/>
</dbReference>
<accession>A0ABS1EJ88</accession>
<evidence type="ECO:0000313" key="1">
    <source>
        <dbReference type="EMBL" id="MBK1809429.1"/>
    </source>
</evidence>
<organism evidence="1 2">
    <name type="scientific">Clostridium yunnanense</name>
    <dbReference type="NCBI Taxonomy" id="2800325"/>
    <lineage>
        <taxon>Bacteria</taxon>
        <taxon>Bacillati</taxon>
        <taxon>Bacillota</taxon>
        <taxon>Clostridia</taxon>
        <taxon>Eubacteriales</taxon>
        <taxon>Clostridiaceae</taxon>
        <taxon>Clostridium</taxon>
    </lineage>
</organism>
<reference evidence="2" key="1">
    <citation type="submission" date="2021-01" db="EMBL/GenBank/DDBJ databases">
        <title>Genome public.</title>
        <authorList>
            <person name="Liu C."/>
            <person name="Sun Q."/>
        </authorList>
    </citation>
    <scope>NUCLEOTIDE SEQUENCE [LARGE SCALE GENOMIC DNA]</scope>
    <source>
        <strain evidence="2">YIM B02505</strain>
    </source>
</reference>
<evidence type="ECO:0000313" key="2">
    <source>
        <dbReference type="Proteomes" id="UP000596739"/>
    </source>
</evidence>
<gene>
    <name evidence="1" type="ORF">JHL18_02045</name>
</gene>
<sequence length="645" mass="69777">MGVMELFTMGGRIVTNADEANEGLDKVTNKAKDSEGKMGGAFKRIGGAIVAAFAVDKIIDFGKKMVETTANIQALDSQFTQTFKGDQAKAMELITKQAQDQNIFVDRLKGTWSSFYGTFRGNGANANDSLDLTKRYMNSAADAAAYYDTSLEDVVGRMKSMTMGNFEAGDAIGVNINATKMDTIAKEKYKKSWQDLNDTQKEFLLIDTVEGIYKNSGAMGQASREANNYSNVVENLKASWGRFISILGAPILSAVVGVIGNITNIIDELTAKVQSFNTGTFISQLSDAGGIAGSLGNTINILKGIFFNLRDSFIEIISAIIKTAQDWYNNNQDTINRIIEIFNNCLTMVKSIIQDGTTIIMAIWDTFGKFIFDMAAAYLGWILEKVQAVLQIISGVFHVIASLIKGDWQGAWDGIKDILFGALEYLYILIVEKLVGAIVNQIKGFGSKVSEVFSSIKNYITRVWSDIAGSVSGAVEGIASKVGGAFGGLKGTVANIWGGIKSAIWSPISEAEQLLQKFVGKVKSWFTDLFPKIKLPHFTLSGSIDPLKWFTQGVPKLGVEWYAEGGIMTKPMAFGINPTTGNVMAGGEPSTGGEAIIPLNKLPELMAQALKQAGFGQQPIVVSVSGKELFTAMSPHMAMAIKGRR</sequence>